<protein>
    <submittedName>
        <fullName evidence="1">Uncharacterized protein</fullName>
    </submittedName>
</protein>
<reference evidence="2" key="1">
    <citation type="submission" date="2017-06" db="EMBL/GenBank/DDBJ databases">
        <title>Whole genome sequence of Laribacter hongkongensis LHGZ1.</title>
        <authorList>
            <person name="Chen D."/>
            <person name="Wu H."/>
            <person name="Chen J."/>
        </authorList>
    </citation>
    <scope>NUCLEOTIDE SEQUENCE [LARGE SCALE GENOMIC DNA]</scope>
    <source>
        <strain evidence="2">LHGZ1</strain>
    </source>
</reference>
<dbReference type="RefSeq" id="WP_197736040.1">
    <property type="nucleotide sequence ID" value="NZ_CP022115.1"/>
</dbReference>
<dbReference type="Proteomes" id="UP000197424">
    <property type="component" value="Chromosome"/>
</dbReference>
<evidence type="ECO:0000313" key="1">
    <source>
        <dbReference type="EMBL" id="ASJ24297.1"/>
    </source>
</evidence>
<organism evidence="1 2">
    <name type="scientific">Laribacter hongkongensis</name>
    <dbReference type="NCBI Taxonomy" id="168471"/>
    <lineage>
        <taxon>Bacteria</taxon>
        <taxon>Pseudomonadati</taxon>
        <taxon>Pseudomonadota</taxon>
        <taxon>Betaproteobacteria</taxon>
        <taxon>Neisseriales</taxon>
        <taxon>Aquaspirillaceae</taxon>
        <taxon>Laribacter</taxon>
    </lineage>
</organism>
<evidence type="ECO:0000313" key="2">
    <source>
        <dbReference type="Proteomes" id="UP000197424"/>
    </source>
</evidence>
<dbReference type="AlphaFoldDB" id="A0A248LHS4"/>
<proteinExistence type="predicted"/>
<name>A0A248LHS4_9NEIS</name>
<dbReference type="EMBL" id="CP022115">
    <property type="protein sequence ID" value="ASJ24297.1"/>
    <property type="molecule type" value="Genomic_DNA"/>
</dbReference>
<accession>A0A248LHS4</accession>
<sequence>MWDYWTKGEARRPGAATQTILQLLATHREIRKLMQELKREGNPAIRRTLHAQLEQSCRLAKLAAAEKLKLPTTMEFRRVLMRSETPRYVEGNKTVNSRLYGRAVKCWMFSAV</sequence>
<gene>
    <name evidence="1" type="ORF">LHGZ1_1466</name>
</gene>